<evidence type="ECO:0000313" key="1">
    <source>
        <dbReference type="EMBL" id="OQP65427.1"/>
    </source>
</evidence>
<name>A0A1V9G4B4_9BACT</name>
<proteinExistence type="predicted"/>
<dbReference type="OrthoDB" id="687378at2"/>
<sequence>MTRIEKLRTLPEDVKIGSIIHSFKTFALGDIEYNITRPIAAFILGSCFIDQMAAYRYNHGTTSNEEHYKKFINEYLKEYNSFDLYNNLRCLIIHNYTLGEYMSLTSELEAIDQQEDILHVNILTARRFHSALSRAFSEFSKDILKINSQARINAVNRYNEAPVLVMNNYEIPVYSEDDADYLIVFFPKK</sequence>
<keyword evidence="2" id="KW-1185">Reference proteome</keyword>
<organism evidence="1 2">
    <name type="scientific">Niastella vici</name>
    <dbReference type="NCBI Taxonomy" id="1703345"/>
    <lineage>
        <taxon>Bacteria</taxon>
        <taxon>Pseudomonadati</taxon>
        <taxon>Bacteroidota</taxon>
        <taxon>Chitinophagia</taxon>
        <taxon>Chitinophagales</taxon>
        <taxon>Chitinophagaceae</taxon>
        <taxon>Niastella</taxon>
    </lineage>
</organism>
<gene>
    <name evidence="1" type="ORF">A3860_17335</name>
</gene>
<dbReference type="AlphaFoldDB" id="A0A1V9G4B4"/>
<accession>A0A1V9G4B4</accession>
<dbReference type="Proteomes" id="UP000192796">
    <property type="component" value="Unassembled WGS sequence"/>
</dbReference>
<evidence type="ECO:0000313" key="2">
    <source>
        <dbReference type="Proteomes" id="UP000192796"/>
    </source>
</evidence>
<dbReference type="EMBL" id="LVYD01000024">
    <property type="protein sequence ID" value="OQP65427.1"/>
    <property type="molecule type" value="Genomic_DNA"/>
</dbReference>
<comment type="caution">
    <text evidence="1">The sequence shown here is derived from an EMBL/GenBank/DDBJ whole genome shotgun (WGS) entry which is preliminary data.</text>
</comment>
<dbReference type="RefSeq" id="WP_081146243.1">
    <property type="nucleotide sequence ID" value="NZ_LVYD01000024.1"/>
</dbReference>
<protein>
    <submittedName>
        <fullName evidence="1">Uncharacterized protein</fullName>
    </submittedName>
</protein>
<reference evidence="1 2" key="1">
    <citation type="submission" date="2016-03" db="EMBL/GenBank/DDBJ databases">
        <title>Niastella vici sp. nov., isolated from farmland soil.</title>
        <authorList>
            <person name="Chen L."/>
            <person name="Wang D."/>
            <person name="Yang S."/>
            <person name="Wang G."/>
        </authorList>
    </citation>
    <scope>NUCLEOTIDE SEQUENCE [LARGE SCALE GENOMIC DNA]</scope>
    <source>
        <strain evidence="1 2">DJ57</strain>
    </source>
</reference>